<dbReference type="CDD" id="cd00773">
    <property type="entry name" value="HisRS-like_core"/>
    <property type="match status" value="1"/>
</dbReference>
<dbReference type="GO" id="GO:0140096">
    <property type="term" value="F:catalytic activity, acting on a protein"/>
    <property type="evidence" value="ECO:0007669"/>
    <property type="project" value="UniProtKB-ARBA"/>
</dbReference>
<dbReference type="InterPro" id="IPR004516">
    <property type="entry name" value="HisRS/HisZ"/>
</dbReference>
<evidence type="ECO:0000256" key="7">
    <source>
        <dbReference type="ARBA" id="ARBA00022840"/>
    </source>
</evidence>
<evidence type="ECO:0000256" key="5">
    <source>
        <dbReference type="ARBA" id="ARBA00022598"/>
    </source>
</evidence>
<comment type="subunit">
    <text evidence="3 11">Homodimer.</text>
</comment>
<dbReference type="Pfam" id="PF13393">
    <property type="entry name" value="tRNA-synt_His"/>
    <property type="match status" value="1"/>
</dbReference>
<dbReference type="FunFam" id="3.30.930.10:FF:000005">
    <property type="entry name" value="Histidine--tRNA ligase"/>
    <property type="match status" value="1"/>
</dbReference>
<dbReference type="Gene3D" id="3.40.50.800">
    <property type="entry name" value="Anticodon-binding domain"/>
    <property type="match status" value="1"/>
</dbReference>
<dbReference type="GO" id="GO:0006427">
    <property type="term" value="P:histidyl-tRNA aminoacylation"/>
    <property type="evidence" value="ECO:0007669"/>
    <property type="project" value="UniProtKB-UniRule"/>
</dbReference>
<comment type="subcellular location">
    <subcellularLocation>
        <location evidence="1 11">Cytoplasm</location>
    </subcellularLocation>
</comment>
<dbReference type="PANTHER" id="PTHR43707:SF1">
    <property type="entry name" value="HISTIDINE--TRNA LIGASE, MITOCHONDRIAL-RELATED"/>
    <property type="match status" value="1"/>
</dbReference>
<dbReference type="InterPro" id="IPR041715">
    <property type="entry name" value="HisRS-like_core"/>
</dbReference>
<dbReference type="PIRSF" id="PIRSF001549">
    <property type="entry name" value="His-tRNA_synth"/>
    <property type="match status" value="1"/>
</dbReference>
<dbReference type="InterPro" id="IPR015807">
    <property type="entry name" value="His-tRNA-ligase"/>
</dbReference>
<dbReference type="GO" id="GO:0004821">
    <property type="term" value="F:histidine-tRNA ligase activity"/>
    <property type="evidence" value="ECO:0007669"/>
    <property type="project" value="UniProtKB-UniRule"/>
</dbReference>
<keyword evidence="4 11" id="KW-0963">Cytoplasm</keyword>
<dbReference type="Proteomes" id="UP000183843">
    <property type="component" value="Unassembled WGS sequence"/>
</dbReference>
<feature type="binding site" evidence="12">
    <location>
        <position position="126"/>
    </location>
    <ligand>
        <name>L-histidine</name>
        <dbReference type="ChEBI" id="CHEBI:57595"/>
    </ligand>
</feature>
<protein>
    <recommendedName>
        <fullName evidence="11">Histidine--tRNA ligase</fullName>
        <ecNumber evidence="11">6.1.1.21</ecNumber>
    </recommendedName>
    <alternativeName>
        <fullName evidence="11">Histidyl-tRNA synthetase</fullName>
        <shortName evidence="11">HisRS</shortName>
    </alternativeName>
</protein>
<dbReference type="SUPFAM" id="SSF55681">
    <property type="entry name" value="Class II aaRS and biotin synthetases"/>
    <property type="match status" value="1"/>
</dbReference>
<evidence type="ECO:0000256" key="4">
    <source>
        <dbReference type="ARBA" id="ARBA00022490"/>
    </source>
</evidence>
<evidence type="ECO:0000313" key="14">
    <source>
        <dbReference type="EMBL" id="SFA94232.1"/>
    </source>
</evidence>
<comment type="catalytic activity">
    <reaction evidence="10 11">
        <text>tRNA(His) + L-histidine + ATP = L-histidyl-tRNA(His) + AMP + diphosphate + H(+)</text>
        <dbReference type="Rhea" id="RHEA:17313"/>
        <dbReference type="Rhea" id="RHEA-COMP:9665"/>
        <dbReference type="Rhea" id="RHEA-COMP:9689"/>
        <dbReference type="ChEBI" id="CHEBI:15378"/>
        <dbReference type="ChEBI" id="CHEBI:30616"/>
        <dbReference type="ChEBI" id="CHEBI:33019"/>
        <dbReference type="ChEBI" id="CHEBI:57595"/>
        <dbReference type="ChEBI" id="CHEBI:78442"/>
        <dbReference type="ChEBI" id="CHEBI:78527"/>
        <dbReference type="ChEBI" id="CHEBI:456215"/>
        <dbReference type="EC" id="6.1.1.21"/>
    </reaction>
</comment>
<feature type="binding site" evidence="12">
    <location>
        <position position="112"/>
    </location>
    <ligand>
        <name>L-histidine</name>
        <dbReference type="ChEBI" id="CHEBI:57595"/>
    </ligand>
</feature>
<organism evidence="14 15">
    <name type="scientific">Selenomonas ruminantium</name>
    <dbReference type="NCBI Taxonomy" id="971"/>
    <lineage>
        <taxon>Bacteria</taxon>
        <taxon>Bacillati</taxon>
        <taxon>Bacillota</taxon>
        <taxon>Negativicutes</taxon>
        <taxon>Selenomonadales</taxon>
        <taxon>Selenomonadaceae</taxon>
        <taxon>Selenomonas</taxon>
    </lineage>
</organism>
<keyword evidence="9 11" id="KW-0030">Aminoacyl-tRNA synthetase</keyword>
<name>A0A1I0WZN1_SELRU</name>
<evidence type="ECO:0000259" key="13">
    <source>
        <dbReference type="PROSITE" id="PS50862"/>
    </source>
</evidence>
<dbReference type="GO" id="GO:0005737">
    <property type="term" value="C:cytoplasm"/>
    <property type="evidence" value="ECO:0007669"/>
    <property type="project" value="UniProtKB-SubCell"/>
</dbReference>
<evidence type="ECO:0000256" key="6">
    <source>
        <dbReference type="ARBA" id="ARBA00022741"/>
    </source>
</evidence>
<accession>A0A1I0WZN1</accession>
<proteinExistence type="inferred from homology"/>
<dbReference type="InterPro" id="IPR004154">
    <property type="entry name" value="Anticodon-bd"/>
</dbReference>
<evidence type="ECO:0000256" key="3">
    <source>
        <dbReference type="ARBA" id="ARBA00011738"/>
    </source>
</evidence>
<dbReference type="InterPro" id="IPR036621">
    <property type="entry name" value="Anticodon-bd_dom_sf"/>
</dbReference>
<feature type="binding site" evidence="12">
    <location>
        <position position="257"/>
    </location>
    <ligand>
        <name>L-histidine</name>
        <dbReference type="ChEBI" id="CHEBI:57595"/>
    </ligand>
</feature>
<feature type="binding site" evidence="12">
    <location>
        <begin position="81"/>
        <end position="83"/>
    </location>
    <ligand>
        <name>L-histidine</name>
        <dbReference type="ChEBI" id="CHEBI:57595"/>
    </ligand>
</feature>
<dbReference type="NCBIfam" id="TIGR00442">
    <property type="entry name" value="hisS"/>
    <property type="match status" value="1"/>
</dbReference>
<dbReference type="RefSeq" id="WP_074814624.1">
    <property type="nucleotide sequence ID" value="NZ_FOJX01000004.1"/>
</dbReference>
<dbReference type="PANTHER" id="PTHR43707">
    <property type="entry name" value="HISTIDYL-TRNA SYNTHETASE"/>
    <property type="match status" value="1"/>
</dbReference>
<feature type="domain" description="Aminoacyl-transfer RNA synthetases class-II family profile" evidence="13">
    <location>
        <begin position="1"/>
        <end position="314"/>
    </location>
</feature>
<dbReference type="GO" id="GO:0016740">
    <property type="term" value="F:transferase activity"/>
    <property type="evidence" value="ECO:0007669"/>
    <property type="project" value="UniProtKB-ARBA"/>
</dbReference>
<dbReference type="PROSITE" id="PS50862">
    <property type="entry name" value="AA_TRNA_LIGASE_II"/>
    <property type="match status" value="1"/>
</dbReference>
<dbReference type="EC" id="6.1.1.21" evidence="11"/>
<dbReference type="InterPro" id="IPR033656">
    <property type="entry name" value="HisRS_anticodon"/>
</dbReference>
<feature type="binding site" evidence="12">
    <location>
        <begin position="261"/>
        <end position="262"/>
    </location>
    <ligand>
        <name>L-histidine</name>
        <dbReference type="ChEBI" id="CHEBI:57595"/>
    </ligand>
</feature>
<dbReference type="Gene3D" id="3.30.930.10">
    <property type="entry name" value="Bira Bifunctional Protein, Domain 2"/>
    <property type="match status" value="1"/>
</dbReference>
<gene>
    <name evidence="11" type="primary">hisS</name>
    <name evidence="14" type="ORF">SAMN05216587_10454</name>
</gene>
<evidence type="ECO:0000256" key="12">
    <source>
        <dbReference type="PIRSR" id="PIRSR001549-1"/>
    </source>
</evidence>
<dbReference type="SUPFAM" id="SSF52954">
    <property type="entry name" value="Class II aaRS ABD-related"/>
    <property type="match status" value="1"/>
</dbReference>
<evidence type="ECO:0000256" key="9">
    <source>
        <dbReference type="ARBA" id="ARBA00023146"/>
    </source>
</evidence>
<evidence type="ECO:0000256" key="2">
    <source>
        <dbReference type="ARBA" id="ARBA00008226"/>
    </source>
</evidence>
<keyword evidence="6 11" id="KW-0547">Nucleotide-binding</keyword>
<keyword evidence="5 11" id="KW-0436">Ligase</keyword>
<dbReference type="Pfam" id="PF03129">
    <property type="entry name" value="HGTP_anticodon"/>
    <property type="match status" value="1"/>
</dbReference>
<keyword evidence="7 11" id="KW-0067">ATP-binding</keyword>
<keyword evidence="8 11" id="KW-0648">Protein biosynthesis</keyword>
<dbReference type="GO" id="GO:0005524">
    <property type="term" value="F:ATP binding"/>
    <property type="evidence" value="ECO:0007669"/>
    <property type="project" value="UniProtKB-UniRule"/>
</dbReference>
<evidence type="ECO:0000313" key="15">
    <source>
        <dbReference type="Proteomes" id="UP000183843"/>
    </source>
</evidence>
<evidence type="ECO:0000256" key="10">
    <source>
        <dbReference type="ARBA" id="ARBA00047639"/>
    </source>
</evidence>
<evidence type="ECO:0000256" key="1">
    <source>
        <dbReference type="ARBA" id="ARBA00004496"/>
    </source>
</evidence>
<sequence>MLTNAPRGTKDILPDTVGQWTYVEEKIRDLCARYGYKEIRTPMFEHTELFHRGIGEGTDVVDKEMYTFTDRGDRSITLRPENTASAVRAYLQNKLYGDSSLTKLFYIGSMFRYDRPQAGRMREFHQFGVEALGESNPAVDAEIIMLAMDLLGGLGLKDLKLSLNSVGCPKCRPVYRKVLQDFFRDKLEDLCDDCKDRFERSPLRILDCKADADKPYMADAPKITDCLCEECQDHFHKVQHFLTEAGVEFELDARLVRGLDYYTKTAFEIKYPPLGAQSAVAGGGRYDGLIEEIGGNSTPAVGFATGLERVLLALEKQNLLPEMDNKTDAFVVALGEEAQGAAFKLLTKLRQAGLKAGMDYAGRSMKAQMKQANKANARFALIIGEDEVKEACVQLKDMEKSEQEKVSFDNIIEKLCAEVKG</sequence>
<evidence type="ECO:0000256" key="11">
    <source>
        <dbReference type="HAMAP-Rule" id="MF_00127"/>
    </source>
</evidence>
<comment type="similarity">
    <text evidence="2 11">Belongs to the class-II aminoacyl-tRNA synthetase family.</text>
</comment>
<dbReference type="InterPro" id="IPR045864">
    <property type="entry name" value="aa-tRNA-synth_II/BPL/LPL"/>
</dbReference>
<feature type="binding site" evidence="12">
    <location>
        <position position="130"/>
    </location>
    <ligand>
        <name>L-histidine</name>
        <dbReference type="ChEBI" id="CHEBI:57595"/>
    </ligand>
</feature>
<reference evidence="14 15" key="1">
    <citation type="submission" date="2016-10" db="EMBL/GenBank/DDBJ databases">
        <authorList>
            <person name="de Groot N.N."/>
        </authorList>
    </citation>
    <scope>NUCLEOTIDE SEQUENCE [LARGE SCALE GENOMIC DNA]</scope>
    <source>
        <strain evidence="14 15">L14</strain>
    </source>
</reference>
<evidence type="ECO:0000256" key="8">
    <source>
        <dbReference type="ARBA" id="ARBA00022917"/>
    </source>
</evidence>
<dbReference type="InterPro" id="IPR006195">
    <property type="entry name" value="aa-tRNA-synth_II"/>
</dbReference>
<dbReference type="HAMAP" id="MF_00127">
    <property type="entry name" value="His_tRNA_synth"/>
    <property type="match status" value="1"/>
</dbReference>
<dbReference type="AlphaFoldDB" id="A0A1I0WZN1"/>
<dbReference type="CDD" id="cd00859">
    <property type="entry name" value="HisRS_anticodon"/>
    <property type="match status" value="1"/>
</dbReference>
<dbReference type="EMBL" id="FOJX01000004">
    <property type="protein sequence ID" value="SFA94232.1"/>
    <property type="molecule type" value="Genomic_DNA"/>
</dbReference>